<protein>
    <submittedName>
        <fullName evidence="1">Unannotated protein</fullName>
    </submittedName>
</protein>
<dbReference type="AlphaFoldDB" id="A0A6J6NEH9"/>
<proteinExistence type="predicted"/>
<gene>
    <name evidence="1" type="ORF">UFOPK2399_00223</name>
</gene>
<evidence type="ECO:0000313" key="1">
    <source>
        <dbReference type="EMBL" id="CAB4685031.1"/>
    </source>
</evidence>
<dbReference type="EMBL" id="CAEZXP010000001">
    <property type="protein sequence ID" value="CAB4685031.1"/>
    <property type="molecule type" value="Genomic_DNA"/>
</dbReference>
<organism evidence="1">
    <name type="scientific">freshwater metagenome</name>
    <dbReference type="NCBI Taxonomy" id="449393"/>
    <lineage>
        <taxon>unclassified sequences</taxon>
        <taxon>metagenomes</taxon>
        <taxon>ecological metagenomes</taxon>
    </lineage>
</organism>
<accession>A0A6J6NEH9</accession>
<name>A0A6J6NEH9_9ZZZZ</name>
<reference evidence="1" key="1">
    <citation type="submission" date="2020-05" db="EMBL/GenBank/DDBJ databases">
        <authorList>
            <person name="Chiriac C."/>
            <person name="Salcher M."/>
            <person name="Ghai R."/>
            <person name="Kavagutti S V."/>
        </authorList>
    </citation>
    <scope>NUCLEOTIDE SEQUENCE</scope>
</reference>
<sequence>MLAAVALGGDPAVVPTRIGSGARFRPAAQTTATPSYLCVSSRSHFRVHLELFAEGRALVVPSDIGRRSATCVAEVRTVAPGGIVQVGRAGLTVGDLFRVWGQRLAPNRLLAFVGAVRVYVAGHRVPGDVRTVELTPNAQIVLEVGPLIPPHSFFLFPKGS</sequence>